<feature type="transmembrane region" description="Helical" evidence="13">
    <location>
        <begin position="127"/>
        <end position="145"/>
    </location>
</feature>
<organism evidence="16 17">
    <name type="scientific">Persephonella atlantica</name>
    <dbReference type="NCBI Taxonomy" id="2699429"/>
    <lineage>
        <taxon>Bacteria</taxon>
        <taxon>Pseudomonadati</taxon>
        <taxon>Aquificota</taxon>
        <taxon>Aquificia</taxon>
        <taxon>Aquificales</taxon>
        <taxon>Hydrogenothermaceae</taxon>
        <taxon>Persephonella</taxon>
    </lineage>
</organism>
<feature type="transmembrane region" description="Helical" evidence="13">
    <location>
        <begin position="15"/>
        <end position="38"/>
    </location>
</feature>
<evidence type="ECO:0000313" key="16">
    <source>
        <dbReference type="EMBL" id="MBK3332354.1"/>
    </source>
</evidence>
<dbReference type="PANTHER" id="PTHR30365">
    <property type="entry name" value="CYTOCHROME D UBIQUINOL OXIDASE"/>
    <property type="match status" value="1"/>
</dbReference>
<sequence length="518" mass="58540">MDLLTLSRIQFGMTAFYHFLFVPLTLGLAFMIAILKTIYLKNKDKRYDQLAMFLMKLFAINFAVGVATGLTMEFEFGTNWFTYSKFVGDIFGAPLAIEGLMAFFLESTFIGLFLFGKDRVSDKMHTFAAWMVALGSTLSALWILIANSWMQTPAGYKIVETPQGVKAVLTDFWEAVINHTTIFRFLHCVDAGYIVGGFFVMGIMAFYLLKNRHTDVAKTGLKFSLIFTAVVSILQIIFGDIHGYQVTHGQPLKMAMMEGKWETEKGASLDLFGIVDDEKHETKVILKIPYLLSILSYHDPQAEFKGIKDLVKEYQQIAQDAKSKIPVLEEKIKKVEMSGAPKEEIEKLKSQLALAKANAKAYDITLNDLPSVATVFTTFHIMVYSGFFFAFLTLWGLYLLKKGSLYTNKAFLWTVLLSIPLPYIATELGWMSAEIGRQPWLVQGVLLTRDGVSFHSTGNVWFSLIFFTLIYTAIFFVFLYAMIKAVKKGIPEDSNHLPSESSQPQAFVSTFNKTDIRR</sequence>
<dbReference type="PANTHER" id="PTHR30365:SF0">
    <property type="entry name" value="CYTOCHROME BD-I UBIQUINOL OXIDASE SUBUNIT 1"/>
    <property type="match status" value="1"/>
</dbReference>
<keyword evidence="4 13" id="KW-1003">Cell membrane</keyword>
<dbReference type="Pfam" id="PF01654">
    <property type="entry name" value="Cyt_bd_oxida_I"/>
    <property type="match status" value="1"/>
</dbReference>
<feature type="compositionally biased region" description="Polar residues" evidence="15">
    <location>
        <begin position="496"/>
        <end position="518"/>
    </location>
</feature>
<keyword evidence="11 13" id="KW-0408">Iron</keyword>
<comment type="similarity">
    <text evidence="2 13">Belongs to the cytochrome ubiquinol oxidase subunit 1 family.</text>
</comment>
<evidence type="ECO:0000313" key="17">
    <source>
        <dbReference type="Proteomes" id="UP000772812"/>
    </source>
</evidence>
<keyword evidence="5" id="KW-0997">Cell inner membrane</keyword>
<keyword evidence="14" id="KW-0175">Coiled coil</keyword>
<evidence type="ECO:0000256" key="11">
    <source>
        <dbReference type="ARBA" id="ARBA00023004"/>
    </source>
</evidence>
<keyword evidence="10 13" id="KW-1133">Transmembrane helix</keyword>
<dbReference type="Proteomes" id="UP000772812">
    <property type="component" value="Unassembled WGS sequence"/>
</dbReference>
<gene>
    <name evidence="16" type="ORF">GWK41_04640</name>
</gene>
<accession>A0ABS1GHE2</accession>
<evidence type="ECO:0000256" key="13">
    <source>
        <dbReference type="PIRNR" id="PIRNR006446"/>
    </source>
</evidence>
<name>A0ABS1GHE2_9AQUI</name>
<feature type="transmembrane region" description="Helical" evidence="13">
    <location>
        <begin position="221"/>
        <end position="238"/>
    </location>
</feature>
<evidence type="ECO:0000256" key="1">
    <source>
        <dbReference type="ARBA" id="ARBA00004429"/>
    </source>
</evidence>
<dbReference type="RefSeq" id="WP_200673732.1">
    <property type="nucleotide sequence ID" value="NZ_JAACYA010000001.1"/>
</dbReference>
<comment type="subcellular location">
    <subcellularLocation>
        <location evidence="1">Cell inner membrane</location>
        <topology evidence="1">Multi-pass membrane protein</topology>
    </subcellularLocation>
</comment>
<keyword evidence="3 13" id="KW-0813">Transport</keyword>
<keyword evidence="12 13" id="KW-0472">Membrane</keyword>
<keyword evidence="6 13" id="KW-0349">Heme</keyword>
<evidence type="ECO:0000256" key="8">
    <source>
        <dbReference type="ARBA" id="ARBA00022723"/>
    </source>
</evidence>
<proteinExistence type="inferred from homology"/>
<evidence type="ECO:0000256" key="10">
    <source>
        <dbReference type="ARBA" id="ARBA00022989"/>
    </source>
</evidence>
<dbReference type="PIRSF" id="PIRSF006446">
    <property type="entry name" value="Cyt_quinol_oxidase_1"/>
    <property type="match status" value="1"/>
</dbReference>
<evidence type="ECO:0000256" key="14">
    <source>
        <dbReference type="SAM" id="Coils"/>
    </source>
</evidence>
<dbReference type="InterPro" id="IPR002585">
    <property type="entry name" value="Cyt-d_ubiquinol_oxidase_su_1"/>
</dbReference>
<keyword evidence="9 13" id="KW-0249">Electron transport</keyword>
<keyword evidence="7 13" id="KW-0812">Transmembrane</keyword>
<reference evidence="16 17" key="1">
    <citation type="journal article" date="2021" name="Syst. Appl. Microbiol.">
        <title>Persephonella atlantica sp. nov.: How to adapt to physico-chemical gradients in high temperature hydrothermal habitats.</title>
        <authorList>
            <person name="Francois D.X."/>
            <person name="Godfroy A."/>
            <person name="Mathien C."/>
            <person name="Aube J."/>
            <person name="Cathalot C."/>
            <person name="Lesongeur F."/>
            <person name="L'Haridon S."/>
            <person name="Philippon X."/>
            <person name="Roussel E.G."/>
        </authorList>
    </citation>
    <scope>NUCLEOTIDE SEQUENCE [LARGE SCALE GENOMIC DNA]</scope>
    <source>
        <strain evidence="16 17">MO1340</strain>
    </source>
</reference>
<comment type="caution">
    <text evidence="16">The sequence shown here is derived from an EMBL/GenBank/DDBJ whole genome shotgun (WGS) entry which is preliminary data.</text>
</comment>
<keyword evidence="8 13" id="KW-0479">Metal-binding</keyword>
<dbReference type="EMBL" id="JAACYA010000001">
    <property type="protein sequence ID" value="MBK3332354.1"/>
    <property type="molecule type" value="Genomic_DNA"/>
</dbReference>
<evidence type="ECO:0000256" key="3">
    <source>
        <dbReference type="ARBA" id="ARBA00022448"/>
    </source>
</evidence>
<feature type="transmembrane region" description="Helical" evidence="13">
    <location>
        <begin position="50"/>
        <end position="70"/>
    </location>
</feature>
<feature type="transmembrane region" description="Helical" evidence="13">
    <location>
        <begin position="460"/>
        <end position="483"/>
    </location>
</feature>
<feature type="transmembrane region" description="Helical" evidence="13">
    <location>
        <begin position="90"/>
        <end position="115"/>
    </location>
</feature>
<evidence type="ECO:0000256" key="7">
    <source>
        <dbReference type="ARBA" id="ARBA00022692"/>
    </source>
</evidence>
<evidence type="ECO:0000256" key="4">
    <source>
        <dbReference type="ARBA" id="ARBA00022475"/>
    </source>
</evidence>
<feature type="transmembrane region" description="Helical" evidence="13">
    <location>
        <begin position="379"/>
        <end position="398"/>
    </location>
</feature>
<evidence type="ECO:0000256" key="15">
    <source>
        <dbReference type="SAM" id="MobiDB-lite"/>
    </source>
</evidence>
<feature type="region of interest" description="Disordered" evidence="15">
    <location>
        <begin position="495"/>
        <end position="518"/>
    </location>
</feature>
<feature type="transmembrane region" description="Helical" evidence="13">
    <location>
        <begin position="410"/>
        <end position="431"/>
    </location>
</feature>
<evidence type="ECO:0000256" key="5">
    <source>
        <dbReference type="ARBA" id="ARBA00022519"/>
    </source>
</evidence>
<evidence type="ECO:0000256" key="6">
    <source>
        <dbReference type="ARBA" id="ARBA00022617"/>
    </source>
</evidence>
<evidence type="ECO:0000256" key="12">
    <source>
        <dbReference type="ARBA" id="ARBA00023136"/>
    </source>
</evidence>
<keyword evidence="17" id="KW-1185">Reference proteome</keyword>
<evidence type="ECO:0000256" key="2">
    <source>
        <dbReference type="ARBA" id="ARBA00009819"/>
    </source>
</evidence>
<feature type="coiled-coil region" evidence="14">
    <location>
        <begin position="311"/>
        <end position="365"/>
    </location>
</feature>
<evidence type="ECO:0000256" key="9">
    <source>
        <dbReference type="ARBA" id="ARBA00022982"/>
    </source>
</evidence>
<protein>
    <submittedName>
        <fullName evidence="16">Cytochrome ubiquinol oxidase subunit I</fullName>
    </submittedName>
</protein>
<feature type="transmembrane region" description="Helical" evidence="13">
    <location>
        <begin position="191"/>
        <end position="209"/>
    </location>
</feature>